<comment type="caution">
    <text evidence="14">The sequence shown here is derived from an EMBL/GenBank/DDBJ whole genome shotgun (WGS) entry which is preliminary data.</text>
</comment>
<feature type="domain" description="HAMP" evidence="13">
    <location>
        <begin position="81"/>
        <end position="134"/>
    </location>
</feature>
<dbReference type="Pfam" id="PF00672">
    <property type="entry name" value="HAMP"/>
    <property type="match status" value="1"/>
</dbReference>
<dbReference type="InterPro" id="IPR003594">
    <property type="entry name" value="HATPase_dom"/>
</dbReference>
<gene>
    <name evidence="14" type="ORF">OR37_01087</name>
</gene>
<keyword evidence="8 11" id="KW-1133">Transmembrane helix</keyword>
<name>R0EBN5_CAUVI</name>
<accession>R0EBN5</accession>
<dbReference type="PANTHER" id="PTHR45436">
    <property type="entry name" value="SENSOR HISTIDINE KINASE YKOH"/>
    <property type="match status" value="1"/>
</dbReference>
<dbReference type="SUPFAM" id="SSF55874">
    <property type="entry name" value="ATPase domain of HSP90 chaperone/DNA topoisomerase II/histidine kinase"/>
    <property type="match status" value="1"/>
</dbReference>
<dbReference type="PRINTS" id="PR00344">
    <property type="entry name" value="BCTRLSENSOR"/>
</dbReference>
<comment type="subcellular location">
    <subcellularLocation>
        <location evidence="2">Membrane</location>
        <topology evidence="2">Multi-pass membrane protein</topology>
    </subcellularLocation>
</comment>
<keyword evidence="7 14" id="KW-0418">Kinase</keyword>
<dbReference type="Gene3D" id="3.30.565.10">
    <property type="entry name" value="Histidine kinase-like ATPase, C-terminal domain"/>
    <property type="match status" value="1"/>
</dbReference>
<dbReference type="SMART" id="SM00388">
    <property type="entry name" value="HisKA"/>
    <property type="match status" value="1"/>
</dbReference>
<evidence type="ECO:0000256" key="7">
    <source>
        <dbReference type="ARBA" id="ARBA00022777"/>
    </source>
</evidence>
<proteinExistence type="predicted"/>
<dbReference type="CDD" id="cd00075">
    <property type="entry name" value="HATPase"/>
    <property type="match status" value="1"/>
</dbReference>
<evidence type="ECO:0000256" key="11">
    <source>
        <dbReference type="SAM" id="Phobius"/>
    </source>
</evidence>
<dbReference type="EC" id="2.7.13.3" evidence="3"/>
<dbReference type="InterPro" id="IPR005467">
    <property type="entry name" value="His_kinase_dom"/>
</dbReference>
<evidence type="ECO:0000256" key="8">
    <source>
        <dbReference type="ARBA" id="ARBA00022989"/>
    </source>
</evidence>
<evidence type="ECO:0000256" key="9">
    <source>
        <dbReference type="ARBA" id="ARBA00023012"/>
    </source>
</evidence>
<dbReference type="InterPro" id="IPR004358">
    <property type="entry name" value="Sig_transdc_His_kin-like_C"/>
</dbReference>
<dbReference type="CDD" id="cd00082">
    <property type="entry name" value="HisKA"/>
    <property type="match status" value="1"/>
</dbReference>
<keyword evidence="6 11" id="KW-0812">Transmembrane</keyword>
<evidence type="ECO:0000313" key="14">
    <source>
        <dbReference type="EMBL" id="ENZ82893.1"/>
    </source>
</evidence>
<evidence type="ECO:0000313" key="15">
    <source>
        <dbReference type="Proteomes" id="UP000013063"/>
    </source>
</evidence>
<keyword evidence="5" id="KW-0808">Transferase</keyword>
<dbReference type="Pfam" id="PF00512">
    <property type="entry name" value="HisKA"/>
    <property type="match status" value="1"/>
</dbReference>
<feature type="transmembrane region" description="Helical" evidence="11">
    <location>
        <begin position="61"/>
        <end position="80"/>
    </location>
</feature>
<dbReference type="PROSITE" id="PS50885">
    <property type="entry name" value="HAMP"/>
    <property type="match status" value="1"/>
</dbReference>
<dbReference type="InterPro" id="IPR050428">
    <property type="entry name" value="TCS_sensor_his_kinase"/>
</dbReference>
<dbReference type="AlphaFoldDB" id="R0EBN5"/>
<keyword evidence="4" id="KW-0597">Phosphoprotein</keyword>
<evidence type="ECO:0000256" key="10">
    <source>
        <dbReference type="ARBA" id="ARBA00023136"/>
    </source>
</evidence>
<dbReference type="Pfam" id="PF02518">
    <property type="entry name" value="HATPase_c"/>
    <property type="match status" value="1"/>
</dbReference>
<evidence type="ECO:0000256" key="4">
    <source>
        <dbReference type="ARBA" id="ARBA00022553"/>
    </source>
</evidence>
<dbReference type="InterPro" id="IPR003660">
    <property type="entry name" value="HAMP_dom"/>
</dbReference>
<keyword evidence="15" id="KW-1185">Reference proteome</keyword>
<dbReference type="PATRIC" id="fig|1292034.3.peg.1074"/>
<dbReference type="GO" id="GO:0000155">
    <property type="term" value="F:phosphorelay sensor kinase activity"/>
    <property type="evidence" value="ECO:0007669"/>
    <property type="project" value="InterPro"/>
</dbReference>
<evidence type="ECO:0000259" key="12">
    <source>
        <dbReference type="PROSITE" id="PS50109"/>
    </source>
</evidence>
<protein>
    <recommendedName>
        <fullName evidence="3">histidine kinase</fullName>
        <ecNumber evidence="3">2.7.13.3</ecNumber>
    </recommendedName>
</protein>
<evidence type="ECO:0000259" key="13">
    <source>
        <dbReference type="PROSITE" id="PS50885"/>
    </source>
</evidence>
<evidence type="ECO:0000256" key="2">
    <source>
        <dbReference type="ARBA" id="ARBA00004141"/>
    </source>
</evidence>
<dbReference type="SUPFAM" id="SSF47384">
    <property type="entry name" value="Homodimeric domain of signal transducing histidine kinase"/>
    <property type="match status" value="1"/>
</dbReference>
<dbReference type="OrthoDB" id="8673316at2"/>
<dbReference type="SMART" id="SM00387">
    <property type="entry name" value="HATPase_c"/>
    <property type="match status" value="1"/>
</dbReference>
<organism evidence="14 15">
    <name type="scientific">Caulobacter vibrioides OR37</name>
    <dbReference type="NCBI Taxonomy" id="1292034"/>
    <lineage>
        <taxon>Bacteria</taxon>
        <taxon>Pseudomonadati</taxon>
        <taxon>Pseudomonadota</taxon>
        <taxon>Alphaproteobacteria</taxon>
        <taxon>Caulobacterales</taxon>
        <taxon>Caulobacteraceae</taxon>
        <taxon>Caulobacter</taxon>
    </lineage>
</organism>
<evidence type="ECO:0000256" key="3">
    <source>
        <dbReference type="ARBA" id="ARBA00012438"/>
    </source>
</evidence>
<dbReference type="Gene3D" id="1.10.287.130">
    <property type="match status" value="1"/>
</dbReference>
<dbReference type="InterPro" id="IPR036097">
    <property type="entry name" value="HisK_dim/P_sf"/>
</dbReference>
<dbReference type="EMBL" id="APMP01000004">
    <property type="protein sequence ID" value="ENZ82893.1"/>
    <property type="molecule type" value="Genomic_DNA"/>
</dbReference>
<sequence length="415" mass="44219" precursor="true">MKRASWPRSLEGRLLLRLGVLLGVTLIGGLASGIGAALHAAKTLADDGMADKFVAEFMGDVGWMFPVLTLAVLVIAAWTLRASLKPLRAVSTQAAAITPGAIAVRLPIEDLPLELQPVVMAVNEALDRLAKGFETQRQFTADAAHELRTPLAILTAGLENLPTTGEIERLRLDAERMNRLVAQLLGVARLDGQPLDVSQTVDLGEVAARVVERFAPLAAKTGCSLAFEPAASPVLVTGNTDALGDAIRNLVENAIAHSPPGQEVTVGVDTAGAVWVVDQGPGVPLEDRDRIFERFWRSRERRGSSAGAGLGLSIVAEIARAHGGTIAVMDTPRRRRALRAGCAARPIRRRIEGHRSMSGGGARANARSRIASHPFPKYAVTHRALAGRPDTDGPPSKNPLWRTRVTRGQWSVCVG</sequence>
<dbReference type="RefSeq" id="WP_004616708.1">
    <property type="nucleotide sequence ID" value="NZ_APMP01000004.1"/>
</dbReference>
<dbReference type="InterPro" id="IPR003661">
    <property type="entry name" value="HisK_dim/P_dom"/>
</dbReference>
<dbReference type="InterPro" id="IPR036890">
    <property type="entry name" value="HATPase_C_sf"/>
</dbReference>
<reference evidence="14 15" key="1">
    <citation type="journal article" date="2013" name="Genome Announc.">
        <title>Draft Genome Sequence for Caulobacter sp. Strain OR37, a Bacterium Tolerant to Heavy Metals.</title>
        <authorList>
            <person name="Utturkar S.M."/>
            <person name="Bollmann A."/>
            <person name="Brzoska R.M."/>
            <person name="Klingeman D.M."/>
            <person name="Epstein S.E."/>
            <person name="Palumbo A.V."/>
            <person name="Brown S.D."/>
        </authorList>
    </citation>
    <scope>NUCLEOTIDE SEQUENCE [LARGE SCALE GENOMIC DNA]</scope>
    <source>
        <strain evidence="14 15">OR37</strain>
    </source>
</reference>
<dbReference type="PANTHER" id="PTHR45436:SF15">
    <property type="entry name" value="SENSOR HISTIDINE KINASE CUSS"/>
    <property type="match status" value="1"/>
</dbReference>
<dbReference type="eggNOG" id="COG2205">
    <property type="taxonomic scope" value="Bacteria"/>
</dbReference>
<keyword evidence="10 11" id="KW-0472">Membrane</keyword>
<dbReference type="STRING" id="1292034.OR37_01087"/>
<evidence type="ECO:0000256" key="6">
    <source>
        <dbReference type="ARBA" id="ARBA00022692"/>
    </source>
</evidence>
<comment type="catalytic activity">
    <reaction evidence="1">
        <text>ATP + protein L-histidine = ADP + protein N-phospho-L-histidine.</text>
        <dbReference type="EC" id="2.7.13.3"/>
    </reaction>
</comment>
<dbReference type="Proteomes" id="UP000013063">
    <property type="component" value="Unassembled WGS sequence"/>
</dbReference>
<dbReference type="GO" id="GO:0005886">
    <property type="term" value="C:plasma membrane"/>
    <property type="evidence" value="ECO:0007669"/>
    <property type="project" value="TreeGrafter"/>
</dbReference>
<dbReference type="PROSITE" id="PS50109">
    <property type="entry name" value="HIS_KIN"/>
    <property type="match status" value="1"/>
</dbReference>
<keyword evidence="9" id="KW-0902">Two-component regulatory system</keyword>
<evidence type="ECO:0000256" key="1">
    <source>
        <dbReference type="ARBA" id="ARBA00000085"/>
    </source>
</evidence>
<feature type="domain" description="Histidine kinase" evidence="12">
    <location>
        <begin position="142"/>
        <end position="332"/>
    </location>
</feature>
<evidence type="ECO:0000256" key="5">
    <source>
        <dbReference type="ARBA" id="ARBA00022679"/>
    </source>
</evidence>